<dbReference type="InterPro" id="IPR050922">
    <property type="entry name" value="LytR/CpsA/Psr_CW_biosynth"/>
</dbReference>
<dbReference type="PANTHER" id="PTHR33392:SF6">
    <property type="entry name" value="POLYISOPRENYL-TEICHOIC ACID--PEPTIDOGLYCAN TEICHOIC ACID TRANSFERASE TAGU"/>
    <property type="match status" value="1"/>
</dbReference>
<dbReference type="Gene3D" id="3.40.630.190">
    <property type="entry name" value="LCP protein"/>
    <property type="match status" value="1"/>
</dbReference>
<evidence type="ECO:0000256" key="1">
    <source>
        <dbReference type="ARBA" id="ARBA00006068"/>
    </source>
</evidence>
<evidence type="ECO:0000256" key="2">
    <source>
        <dbReference type="SAM" id="Phobius"/>
    </source>
</evidence>
<sequence length="338" mass="38212">MKRRNIRKNEENRKKRWKVVLLSILMIFLFFTGVAYSYIHNLLNSTIQDEIGETDEELGIGNPDFEFEQEGEPENEYVDSPLPFFYEEVKGITNIALFGVDAPIGEKGRSDAIMIVTIDRNSKKIKLSSVIRDSYVNIPGRGMDKINHAYAFGGPELAIKTLNSNFHLNIKNYATLNFTTLPRVIEALGGVTITITDAEATQIPGINAGGTYNLTGDQALTYVRIRQIDSDFARSDRQRTVVEATIKKMLSQPVTSYPRVLSKILPLVTTNMNSNDILTIAGNVVASGIRTIDQKRFPEDSYSESKKIKGIYYFVFNREKAIHNMGNYIYLDEELIEE</sequence>
<evidence type="ECO:0000259" key="3">
    <source>
        <dbReference type="Pfam" id="PF03816"/>
    </source>
</evidence>
<name>A0A1G8JRI0_9CLOT</name>
<dbReference type="InterPro" id="IPR004474">
    <property type="entry name" value="LytR_CpsA_psr"/>
</dbReference>
<feature type="domain" description="Cell envelope-related transcriptional attenuator" evidence="3">
    <location>
        <begin position="109"/>
        <end position="250"/>
    </location>
</feature>
<evidence type="ECO:0000313" key="4">
    <source>
        <dbReference type="EMBL" id="SDI33160.1"/>
    </source>
</evidence>
<feature type="transmembrane region" description="Helical" evidence="2">
    <location>
        <begin position="20"/>
        <end position="39"/>
    </location>
</feature>
<protein>
    <submittedName>
        <fullName evidence="4">Cell envelope-related function transcriptional attenuator common domain-containing protein</fullName>
    </submittedName>
</protein>
<keyword evidence="2" id="KW-1133">Transmembrane helix</keyword>
<organism evidence="4 5">
    <name type="scientific">Proteiniclasticum ruminis</name>
    <dbReference type="NCBI Taxonomy" id="398199"/>
    <lineage>
        <taxon>Bacteria</taxon>
        <taxon>Bacillati</taxon>
        <taxon>Bacillota</taxon>
        <taxon>Clostridia</taxon>
        <taxon>Eubacteriales</taxon>
        <taxon>Clostridiaceae</taxon>
        <taxon>Proteiniclasticum</taxon>
    </lineage>
</organism>
<accession>A0A1G8JRI0</accession>
<reference evidence="4 5" key="1">
    <citation type="submission" date="2016-10" db="EMBL/GenBank/DDBJ databases">
        <authorList>
            <person name="de Groot N.N."/>
        </authorList>
    </citation>
    <scope>NUCLEOTIDE SEQUENCE [LARGE SCALE GENOMIC DNA]</scope>
    <source>
        <strain evidence="4 5">CGMCC 1.5058</strain>
    </source>
</reference>
<dbReference type="EMBL" id="FNDZ01000002">
    <property type="protein sequence ID" value="SDI33160.1"/>
    <property type="molecule type" value="Genomic_DNA"/>
</dbReference>
<proteinExistence type="inferred from homology"/>
<dbReference type="Pfam" id="PF03816">
    <property type="entry name" value="LytR_cpsA_psr"/>
    <property type="match status" value="1"/>
</dbReference>
<comment type="similarity">
    <text evidence="1">Belongs to the LytR/CpsA/Psr (LCP) family.</text>
</comment>
<dbReference type="PANTHER" id="PTHR33392">
    <property type="entry name" value="POLYISOPRENYL-TEICHOIC ACID--PEPTIDOGLYCAN TEICHOIC ACID TRANSFERASE TAGU"/>
    <property type="match status" value="1"/>
</dbReference>
<gene>
    <name evidence="4" type="ORF">SAMN05421804_10273</name>
</gene>
<dbReference type="Proteomes" id="UP000183255">
    <property type="component" value="Unassembled WGS sequence"/>
</dbReference>
<evidence type="ECO:0000313" key="5">
    <source>
        <dbReference type="Proteomes" id="UP000183255"/>
    </source>
</evidence>
<keyword evidence="2" id="KW-0472">Membrane</keyword>
<dbReference type="NCBIfam" id="TIGR00350">
    <property type="entry name" value="lytR_cpsA_psr"/>
    <property type="match status" value="1"/>
</dbReference>
<dbReference type="AlphaFoldDB" id="A0A1G8JRI0"/>
<keyword evidence="2" id="KW-0812">Transmembrane</keyword>